<dbReference type="Proteomes" id="UP001521116">
    <property type="component" value="Unassembled WGS sequence"/>
</dbReference>
<feature type="region of interest" description="Disordered" evidence="1">
    <location>
        <begin position="258"/>
        <end position="283"/>
    </location>
</feature>
<evidence type="ECO:0000313" key="2">
    <source>
        <dbReference type="EMBL" id="KAL1635135.1"/>
    </source>
</evidence>
<gene>
    <name evidence="2" type="ORF">SLS56_001887</name>
</gene>
<comment type="caution">
    <text evidence="2">The sequence shown here is derived from an EMBL/GenBank/DDBJ whole genome shotgun (WGS) entry which is preliminary data.</text>
</comment>
<feature type="compositionally biased region" description="Polar residues" evidence="1">
    <location>
        <begin position="341"/>
        <end position="356"/>
    </location>
</feature>
<evidence type="ECO:0000256" key="1">
    <source>
        <dbReference type="SAM" id="MobiDB-lite"/>
    </source>
</evidence>
<keyword evidence="3" id="KW-1185">Reference proteome</keyword>
<accession>A0ABR3T6D1</accession>
<feature type="compositionally biased region" description="Polar residues" evidence="1">
    <location>
        <begin position="389"/>
        <end position="401"/>
    </location>
</feature>
<feature type="compositionally biased region" description="Low complexity" evidence="1">
    <location>
        <begin position="323"/>
        <end position="339"/>
    </location>
</feature>
<protein>
    <submittedName>
        <fullName evidence="2">Uncharacterized protein</fullName>
    </submittedName>
</protein>
<organism evidence="2 3">
    <name type="scientific">Neofusicoccum ribis</name>
    <dbReference type="NCBI Taxonomy" id="45134"/>
    <lineage>
        <taxon>Eukaryota</taxon>
        <taxon>Fungi</taxon>
        <taxon>Dikarya</taxon>
        <taxon>Ascomycota</taxon>
        <taxon>Pezizomycotina</taxon>
        <taxon>Dothideomycetes</taxon>
        <taxon>Dothideomycetes incertae sedis</taxon>
        <taxon>Botryosphaeriales</taxon>
        <taxon>Botryosphaeriaceae</taxon>
        <taxon>Neofusicoccum</taxon>
    </lineage>
</organism>
<name>A0ABR3T6D1_9PEZI</name>
<feature type="compositionally biased region" description="Basic and acidic residues" evidence="1">
    <location>
        <begin position="416"/>
        <end position="442"/>
    </location>
</feature>
<dbReference type="EMBL" id="JAJVDC020000012">
    <property type="protein sequence ID" value="KAL1635135.1"/>
    <property type="molecule type" value="Genomic_DNA"/>
</dbReference>
<reference evidence="2 3" key="1">
    <citation type="submission" date="2024-02" db="EMBL/GenBank/DDBJ databases">
        <title>De novo assembly and annotation of 12 fungi associated with fruit tree decline syndrome in Ontario, Canada.</title>
        <authorList>
            <person name="Sulman M."/>
            <person name="Ellouze W."/>
            <person name="Ilyukhin E."/>
        </authorList>
    </citation>
    <scope>NUCLEOTIDE SEQUENCE [LARGE SCALE GENOMIC DNA]</scope>
    <source>
        <strain evidence="2 3">M1-105</strain>
    </source>
</reference>
<proteinExistence type="predicted"/>
<feature type="region of interest" description="Disordered" evidence="1">
    <location>
        <begin position="320"/>
        <end position="454"/>
    </location>
</feature>
<evidence type="ECO:0000313" key="3">
    <source>
        <dbReference type="Proteomes" id="UP001521116"/>
    </source>
</evidence>
<sequence length="499" mass="56514">MVHPIILRPTGKGKLKIPADHHQPLSTYDLSFFSNLCGFHLRFLDAHLAMKRHQLGRSHGISLETLLPHWDHDFVQCKSGNAVHNYQLQVEAQIVEGELLFAFAHWMWAAETWDLRPDFDTALNNFVHDICPHLTVDRYTSQRQRLQLPELVKYDFRNRKAKDISGKVKSCAFCYTDYQVHIFNWRRDCPIICVRAWQNFGKCETLDDPKWKAITERHWNSSTQRHPVHAIEHEPGSIKESYPHIKDLRQPVHWMNLRGFGPERMSRPPSPPPAQNGDSSRCSTMSDWVNLVNAAGLKVREEPVIEVDRIRSTVPQLLEATKQSQGSQQHQEVQQSATSRPLGSSASSATQVNATSADALDETSHSRIDSVVPSMKRRQSLDVDIPATGNASKQKHTVSTGRSRSSPARRARSLKKNAECAKEPGRRREKGTENVQEEKPEGIAKTQQGSISRKDAPTMAFLGHYGEVEAAEDKLKRRGTVKRMLSAVAKPKSVQPHVD</sequence>